<dbReference type="AlphaFoldDB" id="A0A5Q2TQJ4"/>
<dbReference type="Gene3D" id="3.30.360.40">
    <property type="entry name" value="YwmB-like"/>
    <property type="match status" value="1"/>
</dbReference>
<proteinExistence type="predicted"/>
<evidence type="ECO:0000313" key="2">
    <source>
        <dbReference type="EMBL" id="QGH36333.1"/>
    </source>
</evidence>
<keyword evidence="1" id="KW-0812">Transmembrane</keyword>
<dbReference type="Proteomes" id="UP000339690">
    <property type="component" value="Chromosome"/>
</dbReference>
<dbReference type="Pfam" id="PF08680">
    <property type="entry name" value="DUF1779"/>
    <property type="match status" value="1"/>
</dbReference>
<evidence type="ECO:0000313" key="3">
    <source>
        <dbReference type="Proteomes" id="UP000339690"/>
    </source>
</evidence>
<keyword evidence="1" id="KW-1133">Transmembrane helix</keyword>
<keyword evidence="1" id="KW-0472">Membrane</keyword>
<sequence length="260" mass="30520">MNTLFPANTSNKKGVREMKYLFLSLATVGMMFFIDQLLIETKTNIESQNKLDDMIEIVEEQNLNLSKLQTTIKESREISDLQSFISKINGYHLNMQEDDKEHNRLKFDSDRQENKGITESILLVRTNQQQNRYQVIYTINMTETTNKTTPEVLEVYKEKVNSITNELFTEDAQYFSCVEAWEDGIIDIVRFIDFVKSRLKMTIIDEVKEPHFNTWTGFTPNWENKLKQNDEEINVQIAVRERIGDRTTITIGTPILIHEY</sequence>
<evidence type="ECO:0008006" key="4">
    <source>
        <dbReference type="Google" id="ProtNLM"/>
    </source>
</evidence>
<name>A0A5Q2TQJ4_9BACI</name>
<dbReference type="SUPFAM" id="SSF143842">
    <property type="entry name" value="YwmB-like"/>
    <property type="match status" value="1"/>
</dbReference>
<dbReference type="Gene3D" id="3.30.2030.10">
    <property type="entry name" value="YwmB-like"/>
    <property type="match status" value="1"/>
</dbReference>
<dbReference type="KEGG" id="grc:GI584_20800"/>
<organism evidence="2 3">
    <name type="scientific">Gracilibacillus salitolerans</name>
    <dbReference type="NCBI Taxonomy" id="2663022"/>
    <lineage>
        <taxon>Bacteria</taxon>
        <taxon>Bacillati</taxon>
        <taxon>Bacillota</taxon>
        <taxon>Bacilli</taxon>
        <taxon>Bacillales</taxon>
        <taxon>Bacillaceae</taxon>
        <taxon>Gracilibacillus</taxon>
    </lineage>
</organism>
<gene>
    <name evidence="2" type="ORF">GI584_20800</name>
</gene>
<evidence type="ECO:0000256" key="1">
    <source>
        <dbReference type="SAM" id="Phobius"/>
    </source>
</evidence>
<reference evidence="2 3" key="1">
    <citation type="submission" date="2019-11" db="EMBL/GenBank/DDBJ databases">
        <title>Gracilibacillus salitolerans sp. nov., a moderate halophile isolated from a saline soil in northwest China.</title>
        <authorList>
            <person name="Gan L."/>
        </authorList>
    </citation>
    <scope>NUCLEOTIDE SEQUENCE [LARGE SCALE GENOMIC DNA]</scope>
    <source>
        <strain evidence="2 3">SCU50</strain>
    </source>
</reference>
<dbReference type="InterPro" id="IPR014794">
    <property type="entry name" value="DUF1779"/>
</dbReference>
<feature type="transmembrane region" description="Helical" evidence="1">
    <location>
        <begin position="20"/>
        <end position="39"/>
    </location>
</feature>
<protein>
    <recommendedName>
        <fullName evidence="4">TATA-box binding</fullName>
    </recommendedName>
</protein>
<dbReference type="EMBL" id="CP045915">
    <property type="protein sequence ID" value="QGH36333.1"/>
    <property type="molecule type" value="Genomic_DNA"/>
</dbReference>
<dbReference type="InterPro" id="IPR036209">
    <property type="entry name" value="YwmB-like_sf"/>
</dbReference>
<accession>A0A5Q2TQJ4</accession>
<keyword evidence="3" id="KW-1185">Reference proteome</keyword>